<evidence type="ECO:0000313" key="2">
    <source>
        <dbReference type="Proteomes" id="UP001281761"/>
    </source>
</evidence>
<keyword evidence="2" id="KW-1185">Reference proteome</keyword>
<comment type="caution">
    <text evidence="1">The sequence shown here is derived from an EMBL/GenBank/DDBJ whole genome shotgun (WGS) entry which is preliminary data.</text>
</comment>
<proteinExistence type="predicted"/>
<accession>A0ABQ9X400</accession>
<protein>
    <submittedName>
        <fullName evidence="1">Uncharacterized protein</fullName>
    </submittedName>
</protein>
<name>A0ABQ9X400_9EUKA</name>
<dbReference type="EMBL" id="JARBJD010000263">
    <property type="protein sequence ID" value="KAK2945371.1"/>
    <property type="molecule type" value="Genomic_DNA"/>
</dbReference>
<reference evidence="1 2" key="1">
    <citation type="journal article" date="2022" name="bioRxiv">
        <title>Genomics of Preaxostyla Flagellates Illuminates Evolutionary Transitions and the Path Towards Mitochondrial Loss.</title>
        <authorList>
            <person name="Novak L.V.F."/>
            <person name="Treitli S.C."/>
            <person name="Pyrih J."/>
            <person name="Halakuc P."/>
            <person name="Pipaliya S.V."/>
            <person name="Vacek V."/>
            <person name="Brzon O."/>
            <person name="Soukal P."/>
            <person name="Eme L."/>
            <person name="Dacks J.B."/>
            <person name="Karnkowska A."/>
            <person name="Elias M."/>
            <person name="Hampl V."/>
        </authorList>
    </citation>
    <scope>NUCLEOTIDE SEQUENCE [LARGE SCALE GENOMIC DNA]</scope>
    <source>
        <strain evidence="1">NAU3</strain>
        <tissue evidence="1">Gut</tissue>
    </source>
</reference>
<organism evidence="1 2">
    <name type="scientific">Blattamonas nauphoetae</name>
    <dbReference type="NCBI Taxonomy" id="2049346"/>
    <lineage>
        <taxon>Eukaryota</taxon>
        <taxon>Metamonada</taxon>
        <taxon>Preaxostyla</taxon>
        <taxon>Oxymonadida</taxon>
        <taxon>Blattamonas</taxon>
    </lineage>
</organism>
<gene>
    <name evidence="1" type="ORF">BLNAU_19700</name>
</gene>
<evidence type="ECO:0000313" key="1">
    <source>
        <dbReference type="EMBL" id="KAK2945371.1"/>
    </source>
</evidence>
<sequence length="430" mass="48331">MPAHVSALKIANEELKQAHQKVARLIKLDMEGNSEGSTIEETKAYAHCTSEAERLRKSHAISCYKHFMAMIEHKRCHSPVFSSMIESRQTLQSLIPLLSSLAINSATIKSTQLALIDRAEKQQQHQSRQILRQNLIQSLIHQNGILATSLASINTEITTVDRTSQTITSLGETLNNLDHFLSNTKVGLPSHVTPTQLSLSTALRRLQEQSLHTQNETLHTSLSSLHQFIHSNFPNVSSTRLSTTTHRPSLHRTTPLVRTLVQVTRSSDYTSLFNRTNAENHTHLQQMFEIWPVRLSFIQTLVQNYSALTSELIRSSPTMPSFPAYIADLIANIDTTATTSLFIPPSLSAALRRLDIAQTFLSQLRAKAQNLSHSLASFNSARSLSAISLSSLQKTERTLFVYFYLQPQLLRDVVNELEKRINARRSTMFS</sequence>
<dbReference type="Proteomes" id="UP001281761">
    <property type="component" value="Unassembled WGS sequence"/>
</dbReference>